<dbReference type="VEuPathDB" id="FungiDB:PPTG_22212"/>
<evidence type="ECO:0000313" key="3">
    <source>
        <dbReference type="Proteomes" id="UP000018817"/>
    </source>
</evidence>
<evidence type="ECO:0000313" key="2">
    <source>
        <dbReference type="EMBL" id="ETN14227.1"/>
    </source>
</evidence>
<dbReference type="AlphaFoldDB" id="W2QM12"/>
<dbReference type="GeneID" id="20190811"/>
<proteinExistence type="predicted"/>
<reference evidence="2 3" key="2">
    <citation type="submission" date="2013-11" db="EMBL/GenBank/DDBJ databases">
        <title>The Genome Sequence of Phytophthora parasitica INRA-310.</title>
        <authorList>
            <consortium name="The Broad Institute Genomics Platform"/>
            <person name="Russ C."/>
            <person name="Tyler B."/>
            <person name="Panabieres F."/>
            <person name="Shan W."/>
            <person name="Tripathy S."/>
            <person name="Grunwald N."/>
            <person name="Machado M."/>
            <person name="Johnson C.S."/>
            <person name="Arredondo F."/>
            <person name="Hong C."/>
            <person name="Coffey M."/>
            <person name="Young S.K."/>
            <person name="Zeng Q."/>
            <person name="Gargeya S."/>
            <person name="Fitzgerald M."/>
            <person name="Abouelleil A."/>
            <person name="Alvarado L."/>
            <person name="Chapman S.B."/>
            <person name="Gainer-Dewar J."/>
            <person name="Goldberg J."/>
            <person name="Griggs A."/>
            <person name="Gujja S."/>
            <person name="Hansen M."/>
            <person name="Howarth C."/>
            <person name="Imamovic A."/>
            <person name="Ireland A."/>
            <person name="Larimer J."/>
            <person name="McCowan C."/>
            <person name="Murphy C."/>
            <person name="Pearson M."/>
            <person name="Poon T.W."/>
            <person name="Priest M."/>
            <person name="Roberts A."/>
            <person name="Saif S."/>
            <person name="Shea T."/>
            <person name="Sykes S."/>
            <person name="Wortman J."/>
            <person name="Nusbaum C."/>
            <person name="Birren B."/>
        </authorList>
    </citation>
    <scope>NUCLEOTIDE SEQUENCE [LARGE SCALE GENOMIC DNA]</scope>
    <source>
        <strain evidence="2 3">INRA-310</strain>
    </source>
</reference>
<sequence length="37" mass="4109">MAEVFSRFDVTPPASNYPTSQEGATGMEFLLNPFRAE</sequence>
<organism evidence="2 3">
    <name type="scientific">Phytophthora nicotianae (strain INRA-310)</name>
    <name type="common">Phytophthora parasitica</name>
    <dbReference type="NCBI Taxonomy" id="761204"/>
    <lineage>
        <taxon>Eukaryota</taxon>
        <taxon>Sar</taxon>
        <taxon>Stramenopiles</taxon>
        <taxon>Oomycota</taxon>
        <taxon>Peronosporomycetes</taxon>
        <taxon>Peronosporales</taxon>
        <taxon>Peronosporaceae</taxon>
        <taxon>Phytophthora</taxon>
    </lineage>
</organism>
<reference evidence="3" key="1">
    <citation type="submission" date="2011-12" db="EMBL/GenBank/DDBJ databases">
        <authorList>
            <consortium name="The Broad Institute Genome Sequencing Platform"/>
            <person name="Russ C."/>
            <person name="Tyler B."/>
            <person name="Panabieres F."/>
            <person name="Shan W."/>
            <person name="Tripathy S."/>
            <person name="Grunwald N."/>
            <person name="Machado M."/>
            <person name="Young S.K."/>
            <person name="Zeng Q."/>
            <person name="Gargeya S."/>
            <person name="Fitzgerald M."/>
            <person name="Haas B."/>
            <person name="Abouelleil A."/>
            <person name="Alvarado L."/>
            <person name="Arachchi H.M."/>
            <person name="Berlin A."/>
            <person name="Chapman S.B."/>
            <person name="Gearin G."/>
            <person name="Goldberg J."/>
            <person name="Griggs A."/>
            <person name="Gujja S."/>
            <person name="Hansen M."/>
            <person name="Heiman D."/>
            <person name="Howarth C."/>
            <person name="Larimer J."/>
            <person name="Lui A."/>
            <person name="MacDonald P.J.P."/>
            <person name="McCowen C."/>
            <person name="Montmayeur A."/>
            <person name="Murphy C."/>
            <person name="Neiman D."/>
            <person name="Pearson M."/>
            <person name="Priest M."/>
            <person name="Roberts A."/>
            <person name="Saif S."/>
            <person name="Shea T."/>
            <person name="Sisk P."/>
            <person name="Stolte C."/>
            <person name="Sykes S."/>
            <person name="Wortman J."/>
            <person name="Nusbaum C."/>
            <person name="Birren B."/>
        </authorList>
    </citation>
    <scope>NUCLEOTIDE SEQUENCE [LARGE SCALE GENOMIC DNA]</scope>
    <source>
        <strain evidence="3">INRA-310</strain>
    </source>
</reference>
<dbReference type="RefSeq" id="XP_008900631.1">
    <property type="nucleotide sequence ID" value="XM_008902383.1"/>
</dbReference>
<feature type="region of interest" description="Disordered" evidence="1">
    <location>
        <begin position="1"/>
        <end position="23"/>
    </location>
</feature>
<protein>
    <submittedName>
        <fullName evidence="2">Uncharacterized protein</fullName>
    </submittedName>
</protein>
<dbReference type="Proteomes" id="UP000018817">
    <property type="component" value="Unassembled WGS sequence"/>
</dbReference>
<name>W2QM12_PHYN3</name>
<feature type="compositionally biased region" description="Polar residues" evidence="1">
    <location>
        <begin position="13"/>
        <end position="23"/>
    </location>
</feature>
<evidence type="ECO:0000256" key="1">
    <source>
        <dbReference type="SAM" id="MobiDB-lite"/>
    </source>
</evidence>
<gene>
    <name evidence="2" type="ORF">PPTG_22212</name>
</gene>
<dbReference type="EMBL" id="KI669573">
    <property type="protein sequence ID" value="ETN14227.1"/>
    <property type="molecule type" value="Genomic_DNA"/>
</dbReference>
<accession>W2QM12</accession>